<feature type="region of interest" description="Disordered" evidence="1">
    <location>
        <begin position="1"/>
        <end position="28"/>
    </location>
</feature>
<keyword evidence="2" id="KW-1133">Transmembrane helix</keyword>
<gene>
    <name evidence="3" type="ORF">GT037_007312</name>
</gene>
<reference evidence="3" key="1">
    <citation type="submission" date="2020-01" db="EMBL/GenBank/DDBJ databases">
        <authorList>
            <person name="Feng Z.H.Z."/>
        </authorList>
    </citation>
    <scope>NUCLEOTIDE SEQUENCE</scope>
    <source>
        <strain evidence="3">CBS107.38</strain>
    </source>
</reference>
<dbReference type="InterPro" id="IPR002523">
    <property type="entry name" value="MgTranspt_CorA/ZnTranspt_ZntB"/>
</dbReference>
<accession>A0A8H7B3Y6</accession>
<feature type="compositionally biased region" description="Basic and acidic residues" evidence="1">
    <location>
        <begin position="642"/>
        <end position="675"/>
    </location>
</feature>
<name>A0A8H7B3Y6_9PLEO</name>
<keyword evidence="2" id="KW-0472">Membrane</keyword>
<dbReference type="AlphaFoldDB" id="A0A8H7B3Y6"/>
<evidence type="ECO:0000256" key="1">
    <source>
        <dbReference type="SAM" id="MobiDB-lite"/>
    </source>
</evidence>
<comment type="caution">
    <text evidence="3">The sequence shown here is derived from an EMBL/GenBank/DDBJ whole genome shotgun (WGS) entry which is preliminary data.</text>
</comment>
<protein>
    <submittedName>
        <fullName evidence="3">Uncharacterized protein</fullName>
    </submittedName>
</protein>
<evidence type="ECO:0000313" key="3">
    <source>
        <dbReference type="EMBL" id="KAF7674552.1"/>
    </source>
</evidence>
<proteinExistence type="predicted"/>
<feature type="transmembrane region" description="Helical" evidence="2">
    <location>
        <begin position="582"/>
        <end position="602"/>
    </location>
</feature>
<dbReference type="Pfam" id="PF01544">
    <property type="entry name" value="CorA"/>
    <property type="match status" value="1"/>
</dbReference>
<dbReference type="Proteomes" id="UP000596902">
    <property type="component" value="Unassembled WGS sequence"/>
</dbReference>
<dbReference type="RefSeq" id="XP_038784847.1">
    <property type="nucleotide sequence ID" value="XM_038932359.1"/>
</dbReference>
<evidence type="ECO:0000313" key="4">
    <source>
        <dbReference type="Proteomes" id="UP000596902"/>
    </source>
</evidence>
<sequence>MDALKDPVILTGPSAQDQQHTGIRPAEHHQRFKNRPYLQCLETLEDAFPALKSFLEKLANEEEPGRKAVNSHYLEQHRRPPGRCYCLEFEDESVSVIEEGVFESAGALRGYLQKKPATQSRNEKHRRLFILEDMEPDYVDALGHHLGVDPLVFSEQMNTWNFTDSWSIPHRGLPSMSIPEQSFTLRYYELRTLLEPKSVDVLSLQTSFAVNRRRYERWRDIDIPSLGKPDRRHAFVRRCASFWTSQGSLSDGTPDDLGWDAVILVDPAFAATCAVPPAKPTKPDELKFNGLPIDPSALKTLDECQILQAEKPFKSRSALWRAQDWGAPPALQGTPHWSWPYHNGCSTLAPLMFSEVGMRAKEANVGIFQKKRNLTSAMDEMVFYWTKLATPDLIKKTNEKSSNSAFYLLKHVAQHWVNQLELMNTTIARAEWFSDDYQAKIDDNLSKQKWKNDLLKINEIAKDINYMRRHLNHFWRAMYLNLERLGVQLGSESVDRDASLALQGAQKDFLTIHTRMQPLRDRAEALNSVSNDLANLRAAFRGVSDGEFSLRLSLFASVVFPLTLLAGIFSMGDDFRPGKPQFYKLWAIGVPVCLVVALGLVYGRRPWAVTIDIWEYVRVRLEDLQLVKPKNGKAAQKPVKTGIEEHKVKKSRSIEQESLKKRASRRNRDEEHGDY</sequence>
<keyword evidence="4" id="KW-1185">Reference proteome</keyword>
<evidence type="ECO:0000256" key="2">
    <source>
        <dbReference type="SAM" id="Phobius"/>
    </source>
</evidence>
<dbReference type="EMBL" id="JAAABM010000010">
    <property type="protein sequence ID" value="KAF7674552.1"/>
    <property type="molecule type" value="Genomic_DNA"/>
</dbReference>
<feature type="transmembrane region" description="Helical" evidence="2">
    <location>
        <begin position="548"/>
        <end position="570"/>
    </location>
</feature>
<keyword evidence="2" id="KW-0812">Transmembrane</keyword>
<dbReference type="GO" id="GO:0016020">
    <property type="term" value="C:membrane"/>
    <property type="evidence" value="ECO:0007669"/>
    <property type="project" value="InterPro"/>
</dbReference>
<organism evidence="3 4">
    <name type="scientific">Alternaria burnsii</name>
    <dbReference type="NCBI Taxonomy" id="1187904"/>
    <lineage>
        <taxon>Eukaryota</taxon>
        <taxon>Fungi</taxon>
        <taxon>Dikarya</taxon>
        <taxon>Ascomycota</taxon>
        <taxon>Pezizomycotina</taxon>
        <taxon>Dothideomycetes</taxon>
        <taxon>Pleosporomycetidae</taxon>
        <taxon>Pleosporales</taxon>
        <taxon>Pleosporineae</taxon>
        <taxon>Pleosporaceae</taxon>
        <taxon>Alternaria</taxon>
        <taxon>Alternaria sect. Alternaria</taxon>
    </lineage>
</organism>
<dbReference type="GO" id="GO:0046873">
    <property type="term" value="F:metal ion transmembrane transporter activity"/>
    <property type="evidence" value="ECO:0007669"/>
    <property type="project" value="InterPro"/>
</dbReference>
<reference evidence="3" key="2">
    <citation type="submission" date="2020-08" db="EMBL/GenBank/DDBJ databases">
        <title>Draft Genome Sequence of Cumin Blight Pathogen Alternaria burnsii.</title>
        <authorList>
            <person name="Feng Z."/>
        </authorList>
    </citation>
    <scope>NUCLEOTIDE SEQUENCE</scope>
    <source>
        <strain evidence="3">CBS107.38</strain>
    </source>
</reference>
<dbReference type="GeneID" id="62205537"/>
<feature type="region of interest" description="Disordered" evidence="1">
    <location>
        <begin position="631"/>
        <end position="675"/>
    </location>
</feature>